<dbReference type="Pfam" id="PF13443">
    <property type="entry name" value="HTH_26"/>
    <property type="match status" value="1"/>
</dbReference>
<gene>
    <name evidence="2" type="ORF">E3T25_09075</name>
</gene>
<sequence>MKREIEYRWRARELMARHGMKNSRELVAPLRERGITLSGSQIYRLVAQDPERISFKVLTALCDIFNVEANELVTFTAANAKSQRQERTIASGENIVNFADAYKPVRARILDDDD</sequence>
<dbReference type="InterPro" id="IPR010982">
    <property type="entry name" value="Lambda_DNA-bd_dom_sf"/>
</dbReference>
<keyword evidence="3" id="KW-1185">Reference proteome</keyword>
<name>A0ABY2JBX8_9MICO</name>
<evidence type="ECO:0000259" key="1">
    <source>
        <dbReference type="Pfam" id="PF13443"/>
    </source>
</evidence>
<dbReference type="Proteomes" id="UP000297851">
    <property type="component" value="Unassembled WGS sequence"/>
</dbReference>
<reference evidence="2 3" key="1">
    <citation type="submission" date="2019-03" db="EMBL/GenBank/DDBJ databases">
        <title>Genomics of glacier-inhabiting Cryobacterium strains.</title>
        <authorList>
            <person name="Liu Q."/>
            <person name="Xin Y.-H."/>
        </authorList>
    </citation>
    <scope>NUCLEOTIDE SEQUENCE [LARGE SCALE GENOMIC DNA]</scope>
    <source>
        <strain evidence="2 3">TMT2-16</strain>
    </source>
</reference>
<organism evidence="2 3">
    <name type="scientific">Cryobacterium sandaracinum</name>
    <dbReference type="NCBI Taxonomy" id="1259247"/>
    <lineage>
        <taxon>Bacteria</taxon>
        <taxon>Bacillati</taxon>
        <taxon>Actinomycetota</taxon>
        <taxon>Actinomycetes</taxon>
        <taxon>Micrococcales</taxon>
        <taxon>Microbacteriaceae</taxon>
        <taxon>Cryobacterium</taxon>
    </lineage>
</organism>
<proteinExistence type="predicted"/>
<protein>
    <submittedName>
        <fullName evidence="2">XRE family transcriptional regulator</fullName>
    </submittedName>
</protein>
<dbReference type="Gene3D" id="1.10.260.40">
    <property type="entry name" value="lambda repressor-like DNA-binding domains"/>
    <property type="match status" value="1"/>
</dbReference>
<comment type="caution">
    <text evidence="2">The sequence shown here is derived from an EMBL/GenBank/DDBJ whole genome shotgun (WGS) entry which is preliminary data.</text>
</comment>
<accession>A0ABY2JBX8</accession>
<dbReference type="InterPro" id="IPR001387">
    <property type="entry name" value="Cro/C1-type_HTH"/>
</dbReference>
<evidence type="ECO:0000313" key="2">
    <source>
        <dbReference type="EMBL" id="TFD02457.1"/>
    </source>
</evidence>
<dbReference type="EMBL" id="SOGO01000025">
    <property type="protein sequence ID" value="TFD02457.1"/>
    <property type="molecule type" value="Genomic_DNA"/>
</dbReference>
<feature type="domain" description="HTH cro/C1-type" evidence="1">
    <location>
        <begin position="12"/>
        <end position="76"/>
    </location>
</feature>
<evidence type="ECO:0000313" key="3">
    <source>
        <dbReference type="Proteomes" id="UP000297851"/>
    </source>
</evidence>
<dbReference type="RefSeq" id="WP_134373780.1">
    <property type="nucleotide sequence ID" value="NZ_SOGO01000025.1"/>
</dbReference>